<organism evidence="2">
    <name type="scientific">bioreactor metagenome</name>
    <dbReference type="NCBI Taxonomy" id="1076179"/>
    <lineage>
        <taxon>unclassified sequences</taxon>
        <taxon>metagenomes</taxon>
        <taxon>ecological metagenomes</taxon>
    </lineage>
</organism>
<protein>
    <recommendedName>
        <fullName evidence="1">ThuA-like domain-containing protein</fullName>
    </recommendedName>
</protein>
<sequence>MPVVWTKKWGHGRVFYNSLGHTDIVFEDAPASQELMRRGMLWAIEGKDIAIERNLDPAVFESKAKMY</sequence>
<dbReference type="InterPro" id="IPR029062">
    <property type="entry name" value="Class_I_gatase-like"/>
</dbReference>
<name>A0A645I863_9ZZZZ</name>
<proteinExistence type="predicted"/>
<reference evidence="2" key="1">
    <citation type="submission" date="2019-08" db="EMBL/GenBank/DDBJ databases">
        <authorList>
            <person name="Kucharzyk K."/>
            <person name="Murdoch R.W."/>
            <person name="Higgins S."/>
            <person name="Loffler F."/>
        </authorList>
    </citation>
    <scope>NUCLEOTIDE SEQUENCE</scope>
</reference>
<dbReference type="EMBL" id="VSSQ01108726">
    <property type="protein sequence ID" value="MPN47320.1"/>
    <property type="molecule type" value="Genomic_DNA"/>
</dbReference>
<dbReference type="InterPro" id="IPR029010">
    <property type="entry name" value="ThuA-like"/>
</dbReference>
<evidence type="ECO:0000313" key="2">
    <source>
        <dbReference type="EMBL" id="MPN47320.1"/>
    </source>
</evidence>
<dbReference type="SUPFAM" id="SSF52317">
    <property type="entry name" value="Class I glutamine amidotransferase-like"/>
    <property type="match status" value="1"/>
</dbReference>
<feature type="domain" description="ThuA-like" evidence="1">
    <location>
        <begin position="1"/>
        <end position="43"/>
    </location>
</feature>
<gene>
    <name evidence="2" type="ORF">SDC9_194922</name>
</gene>
<comment type="caution">
    <text evidence="2">The sequence shown here is derived from an EMBL/GenBank/DDBJ whole genome shotgun (WGS) entry which is preliminary data.</text>
</comment>
<dbReference type="Pfam" id="PF06283">
    <property type="entry name" value="ThuA"/>
    <property type="match status" value="1"/>
</dbReference>
<dbReference type="Gene3D" id="3.40.50.880">
    <property type="match status" value="1"/>
</dbReference>
<dbReference type="AlphaFoldDB" id="A0A645I863"/>
<accession>A0A645I863</accession>
<evidence type="ECO:0000259" key="1">
    <source>
        <dbReference type="Pfam" id="PF06283"/>
    </source>
</evidence>